<dbReference type="KEGG" id="fsa:C5Q98_05765"/>
<organism evidence="5 6">
    <name type="scientific">Fastidiosipila sanguinis</name>
    <dbReference type="NCBI Taxonomy" id="236753"/>
    <lineage>
        <taxon>Bacteria</taxon>
        <taxon>Bacillati</taxon>
        <taxon>Bacillota</taxon>
        <taxon>Clostridia</taxon>
        <taxon>Eubacteriales</taxon>
        <taxon>Oscillospiraceae</taxon>
        <taxon>Fastidiosipila</taxon>
    </lineage>
</organism>
<feature type="domain" description="HTH lacI-type" evidence="4">
    <location>
        <begin position="11"/>
        <end position="67"/>
    </location>
</feature>
<evidence type="ECO:0000256" key="1">
    <source>
        <dbReference type="ARBA" id="ARBA00023015"/>
    </source>
</evidence>
<evidence type="ECO:0000259" key="4">
    <source>
        <dbReference type="PROSITE" id="PS50932"/>
    </source>
</evidence>
<dbReference type="RefSeq" id="WP_106012698.1">
    <property type="nucleotide sequence ID" value="NZ_CP027226.1"/>
</dbReference>
<dbReference type="Proteomes" id="UP000237947">
    <property type="component" value="Chromosome"/>
</dbReference>
<dbReference type="SUPFAM" id="SSF47413">
    <property type="entry name" value="lambda repressor-like DNA-binding domains"/>
    <property type="match status" value="1"/>
</dbReference>
<dbReference type="Gene3D" id="1.10.260.40">
    <property type="entry name" value="lambda repressor-like DNA-binding domains"/>
    <property type="match status" value="1"/>
</dbReference>
<dbReference type="PANTHER" id="PTHR30146">
    <property type="entry name" value="LACI-RELATED TRANSCRIPTIONAL REPRESSOR"/>
    <property type="match status" value="1"/>
</dbReference>
<dbReference type="InterPro" id="IPR000843">
    <property type="entry name" value="HTH_LacI"/>
</dbReference>
<evidence type="ECO:0000313" key="5">
    <source>
        <dbReference type="EMBL" id="AVM42747.1"/>
    </source>
</evidence>
<evidence type="ECO:0000256" key="3">
    <source>
        <dbReference type="ARBA" id="ARBA00023163"/>
    </source>
</evidence>
<dbReference type="PROSITE" id="PS00356">
    <property type="entry name" value="HTH_LACI_1"/>
    <property type="match status" value="1"/>
</dbReference>
<gene>
    <name evidence="5" type="ORF">C5Q98_05765</name>
</gene>
<keyword evidence="6" id="KW-1185">Reference proteome</keyword>
<dbReference type="GO" id="GO:0003700">
    <property type="term" value="F:DNA-binding transcription factor activity"/>
    <property type="evidence" value="ECO:0007669"/>
    <property type="project" value="TreeGrafter"/>
</dbReference>
<protein>
    <recommendedName>
        <fullName evidence="4">HTH lacI-type domain-containing protein</fullName>
    </recommendedName>
</protein>
<dbReference type="OrthoDB" id="9775106at2"/>
<dbReference type="SMART" id="SM00354">
    <property type="entry name" value="HTH_LACI"/>
    <property type="match status" value="1"/>
</dbReference>
<dbReference type="InterPro" id="IPR010982">
    <property type="entry name" value="Lambda_DNA-bd_dom_sf"/>
</dbReference>
<keyword evidence="2" id="KW-0238">DNA-binding</keyword>
<name>A0A2S0KP10_9FIRM</name>
<keyword evidence="3" id="KW-0804">Transcription</keyword>
<dbReference type="Pfam" id="PF00356">
    <property type="entry name" value="LacI"/>
    <property type="match status" value="1"/>
</dbReference>
<dbReference type="PANTHER" id="PTHR30146:SF109">
    <property type="entry name" value="HTH-TYPE TRANSCRIPTIONAL REGULATOR GALS"/>
    <property type="match status" value="1"/>
</dbReference>
<dbReference type="GO" id="GO:0000976">
    <property type="term" value="F:transcription cis-regulatory region binding"/>
    <property type="evidence" value="ECO:0007669"/>
    <property type="project" value="TreeGrafter"/>
</dbReference>
<proteinExistence type="predicted"/>
<dbReference type="PRINTS" id="PR00036">
    <property type="entry name" value="HTHLACI"/>
</dbReference>
<dbReference type="EMBL" id="CP027226">
    <property type="protein sequence ID" value="AVM42747.1"/>
    <property type="molecule type" value="Genomic_DNA"/>
</dbReference>
<reference evidence="6" key="1">
    <citation type="submission" date="2018-02" db="EMBL/GenBank/DDBJ databases">
        <authorList>
            <person name="Holder M.E."/>
            <person name="Ajami N.J."/>
            <person name="Petrosino J.F."/>
        </authorList>
    </citation>
    <scope>NUCLEOTIDE SEQUENCE [LARGE SCALE GENOMIC DNA]</scope>
    <source>
        <strain evidence="6">CCUG 47711</strain>
    </source>
</reference>
<sequence>MDIDKNQNRQATMKDVAERANVSTATVSYVLNYSDKKKISHETRLKVFKAAEELNYVTDKSARSLALKRYSDVKHEKGIVGLIVDIDEHSSWTKKSIYYEFFNLLAAGLRQSGYELVEILYKNVDQALKEKHDYDLILLYELTLEDAQALTQEFFVPVASIETPLFNILFHEVNFDFLHLFEDLSQRAKYLCIEDFVNDRVYEIASKFIHPDNILVNTSEESLELFFDKENIQDEKIIVVGEALALKVRRFVDEKQMIVVCYSESGTKLFPNSEVLLFDLNKIVKETCFLVEKLLELKGREVDHIIYIPAEIVKRN</sequence>
<dbReference type="CDD" id="cd01392">
    <property type="entry name" value="HTH_LacI"/>
    <property type="match status" value="1"/>
</dbReference>
<dbReference type="AlphaFoldDB" id="A0A2S0KP10"/>
<keyword evidence="1" id="KW-0805">Transcription regulation</keyword>
<evidence type="ECO:0000313" key="6">
    <source>
        <dbReference type="Proteomes" id="UP000237947"/>
    </source>
</evidence>
<evidence type="ECO:0000256" key="2">
    <source>
        <dbReference type="ARBA" id="ARBA00023125"/>
    </source>
</evidence>
<dbReference type="PROSITE" id="PS50932">
    <property type="entry name" value="HTH_LACI_2"/>
    <property type="match status" value="1"/>
</dbReference>
<accession>A0A2S0KP10</accession>